<accession>A0AAJ6PBM6</accession>
<reference evidence="1 2" key="1">
    <citation type="journal article" date="2023" name="Limnol Oceanogr Lett">
        <title>Environmental adaptations by the intertidal Antarctic cyanobacterium Halotia branconii CENA392 as revealed using long-read genome sequencing.</title>
        <authorList>
            <person name="Dextro R.B."/>
            <person name="Delbaje E."/>
            <person name="Freitas P.N.N."/>
            <person name="Geraldes V."/>
            <person name="Pinto E."/>
            <person name="Long P.F."/>
            <person name="Fiore M.F."/>
        </authorList>
    </citation>
    <scope>NUCLEOTIDE SEQUENCE [LARGE SCALE GENOMIC DNA]</scope>
    <source>
        <strain evidence="1 2">CENA392</strain>
    </source>
</reference>
<evidence type="ECO:0000313" key="2">
    <source>
        <dbReference type="Proteomes" id="UP001223520"/>
    </source>
</evidence>
<evidence type="ECO:0000313" key="1">
    <source>
        <dbReference type="EMBL" id="WGV28005.1"/>
    </source>
</evidence>
<dbReference type="InterPro" id="IPR006521">
    <property type="entry name" value="Tail_protein_I"/>
</dbReference>
<dbReference type="Gene3D" id="2.120.10.30">
    <property type="entry name" value="TolB, C-terminal domain"/>
    <property type="match status" value="1"/>
</dbReference>
<gene>
    <name evidence="1" type="ORF">QI031_11210</name>
</gene>
<dbReference type="AlphaFoldDB" id="A0AAJ6PBM6"/>
<dbReference type="InterPro" id="IPR011042">
    <property type="entry name" value="6-blade_b-propeller_TolB-like"/>
</dbReference>
<name>A0AAJ6PBM6_9CYAN</name>
<organism evidence="1 2">
    <name type="scientific">Halotia branconii CENA392</name>
    <dbReference type="NCBI Taxonomy" id="1539056"/>
    <lineage>
        <taxon>Bacteria</taxon>
        <taxon>Bacillati</taxon>
        <taxon>Cyanobacteriota</taxon>
        <taxon>Cyanophyceae</taxon>
        <taxon>Nostocales</taxon>
        <taxon>Nodulariaceae</taxon>
        <taxon>Halotia</taxon>
    </lineage>
</organism>
<dbReference type="Proteomes" id="UP001223520">
    <property type="component" value="Chromosome"/>
</dbReference>
<dbReference type="KEGG" id="hbq:QI031_11210"/>
<proteinExistence type="predicted"/>
<sequence length="674" mass="78151">MSEKEFQFLVLNTKADWQKCKPDNLQISDEGLRLKTGYQLVFDQQIFSQQSFSNLKTADLAVDDFGQLYLLDTKQQRIWLFDTVQNNLQLVASLAGLLDFPTKIAFSNSTIYVVNEYPVTENTIQSCIYAFSRFNWQIRWVVELPEGMKVIDLAADTKDGTLYALLDRGGQVVAKYAPSGQRIETTRFARGNIIKPTAIALENDTVYVLDCLKDYEKVVRFDANSHSTWINFRSLREQGLVPEEIEPSGLAIDSQGSVYVGDKRSLPQGEEEDRFIFRCSPSEETVEPVFAYRGAVSKMIYNRTDKLFIFNSENKVVSVLRRQQQFLRQQQELPSGSFKTVFDSTIPNQQWHKLILEREIPHNTQIKVYYSITDNQWQPEAYFAPLINPEDALILGDEEIPRPQGRYLHLKVELIGTEYETPLLKSIRVDFPRLSYLRYLPAIYQEDENSRDFLERFLSLFETFFGNLEGQIDHIVRYFDADVVNGEFLPWLSTWLAIAVDDNWTKEQLRNLMKKAPQLYQLRGTREGIAATVELFTGDRPLIYEYFQVEDNSTNNQTAEILQQLRKKYFNDNELFRFWVLLSPFQIDNEIELQSIQRLIDADKPAHTEASIKVLQPWIALDNESYLGFNSCIFEPSLSLDMGFTISHENVLNDSEEFGQIERRSRLGLDTKLN</sequence>
<dbReference type="Pfam" id="PF09684">
    <property type="entry name" value="Tail_P2_I"/>
    <property type="match status" value="1"/>
</dbReference>
<dbReference type="SUPFAM" id="SSF63829">
    <property type="entry name" value="Calcium-dependent phosphotriesterase"/>
    <property type="match status" value="1"/>
</dbReference>
<dbReference type="InterPro" id="IPR011748">
    <property type="entry name" value="Unchr_phage_tail-like"/>
</dbReference>
<dbReference type="NCBIfam" id="TIGR02242">
    <property type="entry name" value="tail_TIGR02242"/>
    <property type="match status" value="1"/>
</dbReference>
<dbReference type="EMBL" id="CP124543">
    <property type="protein sequence ID" value="WGV28005.1"/>
    <property type="molecule type" value="Genomic_DNA"/>
</dbReference>
<keyword evidence="2" id="KW-1185">Reference proteome</keyword>
<protein>
    <submittedName>
        <fullName evidence="1">Phage tail protein</fullName>
    </submittedName>
</protein>
<dbReference type="RefSeq" id="WP_281485239.1">
    <property type="nucleotide sequence ID" value="NZ_CP124543.1"/>
</dbReference>